<feature type="region of interest" description="Disordered" evidence="1">
    <location>
        <begin position="85"/>
        <end position="117"/>
    </location>
</feature>
<keyword evidence="3" id="KW-1185">Reference proteome</keyword>
<sequence length="122" mass="14288">MFKIQNPCHFYRMLMKDPGLRFDITQVKCHNPWVTMDGRKPMPSEEENCHLVEVTEQEVTESIRVMPHLGTLILVKAMGRKKHFGNPFRKGCHRQQRNTGANGHGENRPVFEHRPPTRRLIC</sequence>
<comment type="caution">
    <text evidence="2">The sequence shown here is derived from an EMBL/GenBank/DDBJ whole genome shotgun (WGS) entry which is preliminary data.</text>
</comment>
<dbReference type="Proteomes" id="UP001620645">
    <property type="component" value="Unassembled WGS sequence"/>
</dbReference>
<dbReference type="AlphaFoldDB" id="A0ABD2J951"/>
<evidence type="ECO:0000256" key="1">
    <source>
        <dbReference type="SAM" id="MobiDB-lite"/>
    </source>
</evidence>
<proteinExistence type="predicted"/>
<protein>
    <submittedName>
        <fullName evidence="2">Uncharacterized protein</fullName>
    </submittedName>
</protein>
<feature type="compositionally biased region" description="Basic residues" evidence="1">
    <location>
        <begin position="85"/>
        <end position="96"/>
    </location>
</feature>
<organism evidence="2 3">
    <name type="scientific">Heterodera schachtii</name>
    <name type="common">Sugarbeet cyst nematode worm</name>
    <name type="synonym">Tylenchus schachtii</name>
    <dbReference type="NCBI Taxonomy" id="97005"/>
    <lineage>
        <taxon>Eukaryota</taxon>
        <taxon>Metazoa</taxon>
        <taxon>Ecdysozoa</taxon>
        <taxon>Nematoda</taxon>
        <taxon>Chromadorea</taxon>
        <taxon>Rhabditida</taxon>
        <taxon>Tylenchina</taxon>
        <taxon>Tylenchomorpha</taxon>
        <taxon>Tylenchoidea</taxon>
        <taxon>Heteroderidae</taxon>
        <taxon>Heteroderinae</taxon>
        <taxon>Heterodera</taxon>
    </lineage>
</organism>
<evidence type="ECO:0000313" key="3">
    <source>
        <dbReference type="Proteomes" id="UP001620645"/>
    </source>
</evidence>
<feature type="compositionally biased region" description="Basic and acidic residues" evidence="1">
    <location>
        <begin position="105"/>
        <end position="115"/>
    </location>
</feature>
<reference evidence="2 3" key="1">
    <citation type="submission" date="2024-10" db="EMBL/GenBank/DDBJ databases">
        <authorList>
            <person name="Kim D."/>
        </authorList>
    </citation>
    <scope>NUCLEOTIDE SEQUENCE [LARGE SCALE GENOMIC DNA]</scope>
    <source>
        <strain evidence="2">Taebaek</strain>
    </source>
</reference>
<gene>
    <name evidence="2" type="ORF">niasHS_005334</name>
</gene>
<evidence type="ECO:0000313" key="2">
    <source>
        <dbReference type="EMBL" id="KAL3087095.1"/>
    </source>
</evidence>
<dbReference type="EMBL" id="JBICCN010000185">
    <property type="protein sequence ID" value="KAL3087095.1"/>
    <property type="molecule type" value="Genomic_DNA"/>
</dbReference>
<name>A0ABD2J951_HETSC</name>
<accession>A0ABD2J951</accession>